<evidence type="ECO:0000256" key="4">
    <source>
        <dbReference type="ARBA" id="ARBA00022540"/>
    </source>
</evidence>
<evidence type="ECO:0000313" key="9">
    <source>
        <dbReference type="EMBL" id="UCS09714.1"/>
    </source>
</evidence>
<dbReference type="GO" id="GO:0003743">
    <property type="term" value="F:translation initiation factor activity"/>
    <property type="evidence" value="ECO:0007669"/>
    <property type="project" value="UniProtKB-UniRule"/>
</dbReference>
<protein>
    <recommendedName>
        <fullName evidence="6 7">Translation initiation factor IF-1, chloroplastic</fullName>
    </recommendedName>
</protein>
<reference evidence="9" key="2">
    <citation type="journal article" date="2021" name="Res Sq">
        <title>Chloroplast Genomes of Five Oedogonium Species: Genome Structure, Phylogenetic Analysis and Adaptive Evolution.</title>
        <authorList>
            <person name="qian x."/>
            <person name="Hu Y."/>
            <person name="Lv W."/>
            <person name="Wang Q."/>
            <person name="Liu G."/>
            <person name="Hu Z."/>
        </authorList>
    </citation>
    <scope>NUCLEOTIDE SEQUENCE</scope>
</reference>
<evidence type="ECO:0000256" key="7">
    <source>
        <dbReference type="HAMAP-Rule" id="MF_00075"/>
    </source>
</evidence>
<keyword evidence="7" id="KW-0694">RNA-binding</keyword>
<evidence type="ECO:0000256" key="6">
    <source>
        <dbReference type="ARBA" id="ARBA00068272"/>
    </source>
</evidence>
<dbReference type="PANTHER" id="PTHR33370">
    <property type="entry name" value="TRANSLATION INITIATION FACTOR IF-1, CHLOROPLASTIC"/>
    <property type="match status" value="1"/>
</dbReference>
<gene>
    <name evidence="7 9" type="primary">infA</name>
</gene>
<dbReference type="InterPro" id="IPR006196">
    <property type="entry name" value="RNA-binding_domain_S1_IF1"/>
</dbReference>
<evidence type="ECO:0000256" key="3">
    <source>
        <dbReference type="ARBA" id="ARBA00011599"/>
    </source>
</evidence>
<organism evidence="9">
    <name type="scientific">Oedocladium prescottii</name>
    <dbReference type="NCBI Taxonomy" id="337949"/>
    <lineage>
        <taxon>Eukaryota</taxon>
        <taxon>Viridiplantae</taxon>
        <taxon>Chlorophyta</taxon>
        <taxon>core chlorophytes</taxon>
        <taxon>Chlorophyceae</taxon>
        <taxon>OCC clade</taxon>
        <taxon>Oedogoniales</taxon>
        <taxon>Oedogoniaceae</taxon>
        <taxon>Oedocladium</taxon>
    </lineage>
</organism>
<keyword evidence="9" id="KW-0934">Plastid</keyword>
<dbReference type="Gene3D" id="2.40.50.140">
    <property type="entry name" value="Nucleic acid-binding proteins"/>
    <property type="match status" value="1"/>
</dbReference>
<dbReference type="GO" id="GO:0005829">
    <property type="term" value="C:cytosol"/>
    <property type="evidence" value="ECO:0007669"/>
    <property type="project" value="TreeGrafter"/>
</dbReference>
<dbReference type="GO" id="GO:0019843">
    <property type="term" value="F:rRNA binding"/>
    <property type="evidence" value="ECO:0007669"/>
    <property type="project" value="UniProtKB-UniRule"/>
</dbReference>
<comment type="similarity">
    <text evidence="2 7">Belongs to the IF-1 family.</text>
</comment>
<evidence type="ECO:0000256" key="2">
    <source>
        <dbReference type="ARBA" id="ARBA00010939"/>
    </source>
</evidence>
<comment type="subunit">
    <text evidence="3 7">Component of the 30S ribosomal translation pre-initiation complex which assembles on the 30S ribosome in the order IF-2 and IF-3, IF-1 and N-formylmethionyl-tRNA(fMet); mRNA recruitment can occur at any time during PIC assembly.</text>
</comment>
<geneLocation type="chloroplast" evidence="9"/>
<feature type="domain" description="S1-like" evidence="8">
    <location>
        <begin position="12"/>
        <end position="72"/>
    </location>
</feature>
<dbReference type="EMBL" id="MT364368">
    <property type="protein sequence ID" value="UCS09714.1"/>
    <property type="molecule type" value="Genomic_DNA"/>
</dbReference>
<sequence>MSKKINLIPVKGEIIQNLSNDKFRVKLENGVYVIAHLAGKIRKNRIRVSVGDKVTVELSPYDLSKGRIIYRF</sequence>
<reference evidence="9" key="1">
    <citation type="submission" date="2020-04" db="EMBL/GenBank/DDBJ databases">
        <authorList>
            <person name="Qian X."/>
        </authorList>
    </citation>
    <scope>NUCLEOTIDE SEQUENCE</scope>
</reference>
<dbReference type="HAMAP" id="MF_00075">
    <property type="entry name" value="IF_1"/>
    <property type="match status" value="1"/>
</dbReference>
<dbReference type="CDD" id="cd04451">
    <property type="entry name" value="S1_IF1"/>
    <property type="match status" value="1"/>
</dbReference>
<name>A0A8K1J9R0_9CHLO</name>
<keyword evidence="7" id="KW-0699">rRNA-binding</keyword>
<dbReference type="SUPFAM" id="SSF50249">
    <property type="entry name" value="Nucleic acid-binding proteins"/>
    <property type="match status" value="1"/>
</dbReference>
<dbReference type="InterPro" id="IPR004368">
    <property type="entry name" value="TIF_IF1"/>
</dbReference>
<dbReference type="GO" id="GO:0009507">
    <property type="term" value="C:chloroplast"/>
    <property type="evidence" value="ECO:0007669"/>
    <property type="project" value="UniProtKB-SubCell"/>
</dbReference>
<dbReference type="NCBIfam" id="TIGR00008">
    <property type="entry name" value="infA"/>
    <property type="match status" value="1"/>
</dbReference>
<dbReference type="PANTHER" id="PTHR33370:SF1">
    <property type="entry name" value="TRANSLATION INITIATION FACTOR IF-1, CHLOROPLASTIC"/>
    <property type="match status" value="1"/>
</dbReference>
<evidence type="ECO:0000256" key="1">
    <source>
        <dbReference type="ARBA" id="ARBA00003935"/>
    </source>
</evidence>
<accession>A0A8K1J9R0</accession>
<dbReference type="InterPro" id="IPR012340">
    <property type="entry name" value="NA-bd_OB-fold"/>
</dbReference>
<comment type="function">
    <text evidence="1 7">One of the essential components for the initiation of protein synthesis. Stabilizes the binding of IF-2 and IF-3 on the 30S subunit to which N-formylmethionyl-tRNA(fMet) subsequently binds. Helps modulate mRNA selection, yielding the 30S pre-initiation complex (PIC). Upon addition of the 50S ribosomal subunit IF-1, IF-2 and IF-3 are released leaving the mature 70S translation initiation complex.</text>
</comment>
<dbReference type="Pfam" id="PF01176">
    <property type="entry name" value="eIF-1a"/>
    <property type="match status" value="1"/>
</dbReference>
<dbReference type="FunFam" id="2.40.50.140:FF:000002">
    <property type="entry name" value="Translation initiation factor IF-1"/>
    <property type="match status" value="1"/>
</dbReference>
<comment type="subcellular location">
    <subcellularLocation>
        <location evidence="7">Plastid</location>
        <location evidence="7">Chloroplast</location>
    </subcellularLocation>
</comment>
<evidence type="ECO:0000256" key="5">
    <source>
        <dbReference type="ARBA" id="ARBA00022917"/>
    </source>
</evidence>
<dbReference type="GO" id="GO:0043022">
    <property type="term" value="F:ribosome binding"/>
    <property type="evidence" value="ECO:0007669"/>
    <property type="project" value="UniProtKB-UniRule"/>
</dbReference>
<dbReference type="PROSITE" id="PS50832">
    <property type="entry name" value="S1_IF1_TYPE"/>
    <property type="match status" value="1"/>
</dbReference>
<keyword evidence="5 7" id="KW-0648">Protein biosynthesis</keyword>
<evidence type="ECO:0000259" key="8">
    <source>
        <dbReference type="PROSITE" id="PS50832"/>
    </source>
</evidence>
<proteinExistence type="inferred from homology"/>
<dbReference type="AlphaFoldDB" id="A0A8K1J9R0"/>
<keyword evidence="9" id="KW-0150">Chloroplast</keyword>
<keyword evidence="4 7" id="KW-0396">Initiation factor</keyword>